<dbReference type="KEGG" id="scm:SCHCO_02602621"/>
<reference evidence="2 3" key="1">
    <citation type="journal article" date="2010" name="Nat. Biotechnol.">
        <title>Genome sequence of the model mushroom Schizophyllum commune.</title>
        <authorList>
            <person name="Ohm R.A."/>
            <person name="de Jong J.F."/>
            <person name="Lugones L.G."/>
            <person name="Aerts A."/>
            <person name="Kothe E."/>
            <person name="Stajich J.E."/>
            <person name="de Vries R.P."/>
            <person name="Record E."/>
            <person name="Levasseur A."/>
            <person name="Baker S.E."/>
            <person name="Bartholomew K.A."/>
            <person name="Coutinho P.M."/>
            <person name="Erdmann S."/>
            <person name="Fowler T.J."/>
            <person name="Gathman A.C."/>
            <person name="Lombard V."/>
            <person name="Henrissat B."/>
            <person name="Knabe N."/>
            <person name="Kuees U."/>
            <person name="Lilly W.W."/>
            <person name="Lindquist E."/>
            <person name="Lucas S."/>
            <person name="Magnuson J.K."/>
            <person name="Piumi F."/>
            <person name="Raudaskoski M."/>
            <person name="Salamov A."/>
            <person name="Schmutz J."/>
            <person name="Schwarze F.W.M.R."/>
            <person name="vanKuyk P.A."/>
            <person name="Horton J.S."/>
            <person name="Grigoriev I.V."/>
            <person name="Woesten H.A.B."/>
        </authorList>
    </citation>
    <scope>NUCLEOTIDE SEQUENCE [LARGE SCALE GENOMIC DNA]</scope>
    <source>
        <strain evidence="3">H4-8 / FGSC 9210</strain>
    </source>
</reference>
<feature type="region of interest" description="Disordered" evidence="1">
    <location>
        <begin position="92"/>
        <end position="119"/>
    </location>
</feature>
<sequence>MRHAGTSYMVVGSKTRTAVARFETGREGRAGEPPRSRPANRGGSKADLSLASRPHHPHQHKSPTTLDTRTYHIYDTIEDPPYRIHFPPAMRSEQRRATLGSASPRQRQGFRKKNKPGTRQVVHVPVMRTIADQLEDTRAPPAAHARPLSGIAFLRDPSQSLPPLDCKSRAPTCQNTEARRLSNCTNPDAREADSSAALRFRPQAQIQHFTPSRLQYSRPRVNGNDSRSAEDAPLGLRRRRAGGKEYPGGRVAESLSKVVGHQGGDAVMLCESVRLVDSYKERACALNSWYFKLGLVSLGPLADSSTRRPDATGSRFTLIITNVLFQRRDGPSSPVRWHNHMTLCVAARRPGPGDSRAERRHPSRSGGAIDYSLDDRYLHPAARRYPEPSRDLIRFSGSLSRFSGSLRVACYSAPTYPRLDDSEHVRGGGDYAGTRRSSWASKRAVRMCDRHLRLSHWDSSNTAASNFIELDSNRDQAHLSVGMTLKQGLTETCPRPGVALVSRRKAFQGRVGLMG</sequence>
<dbReference type="HOGENOM" id="CLU_529080_0_0_1"/>
<evidence type="ECO:0000313" key="3">
    <source>
        <dbReference type="Proteomes" id="UP000007431"/>
    </source>
</evidence>
<dbReference type="VEuPathDB" id="FungiDB:SCHCODRAFT_02602621"/>
<dbReference type="AlphaFoldDB" id="D8QGS1"/>
<feature type="region of interest" description="Disordered" evidence="1">
    <location>
        <begin position="216"/>
        <end position="248"/>
    </location>
</feature>
<feature type="region of interest" description="Disordered" evidence="1">
    <location>
        <begin position="19"/>
        <end position="68"/>
    </location>
</feature>
<proteinExistence type="predicted"/>
<dbReference type="Proteomes" id="UP000007431">
    <property type="component" value="Unassembled WGS sequence"/>
</dbReference>
<organism evidence="3">
    <name type="scientific">Schizophyllum commune (strain H4-8 / FGSC 9210)</name>
    <name type="common">Split gill fungus</name>
    <dbReference type="NCBI Taxonomy" id="578458"/>
    <lineage>
        <taxon>Eukaryota</taxon>
        <taxon>Fungi</taxon>
        <taxon>Dikarya</taxon>
        <taxon>Basidiomycota</taxon>
        <taxon>Agaricomycotina</taxon>
        <taxon>Agaricomycetes</taxon>
        <taxon>Agaricomycetidae</taxon>
        <taxon>Agaricales</taxon>
        <taxon>Schizophyllaceae</taxon>
        <taxon>Schizophyllum</taxon>
    </lineage>
</organism>
<dbReference type="InParanoid" id="D8QGS1"/>
<keyword evidence="3" id="KW-1185">Reference proteome</keyword>
<dbReference type="EMBL" id="GL377312">
    <property type="protein sequence ID" value="EFI92542.1"/>
    <property type="molecule type" value="Genomic_DNA"/>
</dbReference>
<protein>
    <submittedName>
        <fullName evidence="2">Uncharacterized protein</fullName>
    </submittedName>
</protein>
<feature type="compositionally biased region" description="Basic and acidic residues" evidence="1">
    <location>
        <begin position="23"/>
        <end position="35"/>
    </location>
</feature>
<feature type="region of interest" description="Disordered" evidence="1">
    <location>
        <begin position="348"/>
        <end position="368"/>
    </location>
</feature>
<name>D8QGS1_SCHCM</name>
<accession>D8QGS1</accession>
<dbReference type="GeneID" id="9597217"/>
<gene>
    <name evidence="2" type="ORF">SCHCODRAFT_237673</name>
</gene>
<evidence type="ECO:0000256" key="1">
    <source>
        <dbReference type="SAM" id="MobiDB-lite"/>
    </source>
</evidence>
<evidence type="ECO:0000313" key="2">
    <source>
        <dbReference type="EMBL" id="EFI92542.1"/>
    </source>
</evidence>
<dbReference type="RefSeq" id="XP_003027445.1">
    <property type="nucleotide sequence ID" value="XM_003027399.1"/>
</dbReference>